<feature type="coiled-coil region" evidence="2">
    <location>
        <begin position="1144"/>
        <end position="1261"/>
    </location>
</feature>
<proteinExistence type="predicted"/>
<dbReference type="EMBL" id="JAZAVK010000205">
    <property type="protein sequence ID" value="KAK7416567.1"/>
    <property type="molecule type" value="Genomic_DNA"/>
</dbReference>
<feature type="region of interest" description="Disordered" evidence="3">
    <location>
        <begin position="402"/>
        <end position="559"/>
    </location>
</feature>
<organism evidence="5 6">
    <name type="scientific">Neonectria magnoliae</name>
    <dbReference type="NCBI Taxonomy" id="2732573"/>
    <lineage>
        <taxon>Eukaryota</taxon>
        <taxon>Fungi</taxon>
        <taxon>Dikarya</taxon>
        <taxon>Ascomycota</taxon>
        <taxon>Pezizomycotina</taxon>
        <taxon>Sordariomycetes</taxon>
        <taxon>Hypocreomycetidae</taxon>
        <taxon>Hypocreales</taxon>
        <taxon>Nectriaceae</taxon>
        <taxon>Neonectria</taxon>
    </lineage>
</organism>
<feature type="compositionally biased region" description="Low complexity" evidence="3">
    <location>
        <begin position="492"/>
        <end position="505"/>
    </location>
</feature>
<reference evidence="5 6" key="1">
    <citation type="journal article" date="2025" name="Microbiol. Resour. Announc.">
        <title>Draft genome sequences for Neonectria magnoliae and Neonectria punicea, canker pathogens of Liriodendron tulipifera and Acer saccharum in West Virginia.</title>
        <authorList>
            <person name="Petronek H.M."/>
            <person name="Kasson M.T."/>
            <person name="Metheny A.M."/>
            <person name="Stauder C.M."/>
            <person name="Lovett B."/>
            <person name="Lynch S.C."/>
            <person name="Garnas J.R."/>
            <person name="Kasson L.R."/>
            <person name="Stajich J.E."/>
        </authorList>
    </citation>
    <scope>NUCLEOTIDE SEQUENCE [LARGE SCALE GENOMIC DNA]</scope>
    <source>
        <strain evidence="5 6">NRRL 64651</strain>
    </source>
</reference>
<feature type="region of interest" description="Disordered" evidence="3">
    <location>
        <begin position="234"/>
        <end position="257"/>
    </location>
</feature>
<dbReference type="Gene3D" id="3.40.50.12360">
    <property type="match status" value="1"/>
</dbReference>
<feature type="compositionally biased region" description="Polar residues" evidence="3">
    <location>
        <begin position="422"/>
        <end position="436"/>
    </location>
</feature>
<feature type="compositionally biased region" description="Polar residues" evidence="3">
    <location>
        <begin position="234"/>
        <end position="247"/>
    </location>
</feature>
<feature type="region of interest" description="Disordered" evidence="3">
    <location>
        <begin position="1"/>
        <end position="22"/>
    </location>
</feature>
<evidence type="ECO:0000313" key="6">
    <source>
        <dbReference type="Proteomes" id="UP001498421"/>
    </source>
</evidence>
<feature type="compositionally biased region" description="Polar residues" evidence="3">
    <location>
        <begin position="732"/>
        <end position="749"/>
    </location>
</feature>
<name>A0ABR1H6Q6_9HYPO</name>
<comment type="subunit">
    <text evidence="1">Component of the NuA4 histone acetyltransferase complex.</text>
</comment>
<feature type="compositionally biased region" description="Polar residues" evidence="3">
    <location>
        <begin position="534"/>
        <end position="543"/>
    </location>
</feature>
<feature type="compositionally biased region" description="Basic residues" evidence="3">
    <location>
        <begin position="1"/>
        <end position="15"/>
    </location>
</feature>
<protein>
    <recommendedName>
        <fullName evidence="4">Chromo domain-containing protein</fullName>
    </recommendedName>
</protein>
<evidence type="ECO:0000259" key="4">
    <source>
        <dbReference type="PROSITE" id="PS50013"/>
    </source>
</evidence>
<dbReference type="InterPro" id="IPR000953">
    <property type="entry name" value="Chromo/chromo_shadow_dom"/>
</dbReference>
<feature type="region of interest" description="Disordered" evidence="3">
    <location>
        <begin position="46"/>
        <end position="175"/>
    </location>
</feature>
<feature type="compositionally biased region" description="Polar residues" evidence="3">
    <location>
        <begin position="478"/>
        <end position="489"/>
    </location>
</feature>
<evidence type="ECO:0000313" key="5">
    <source>
        <dbReference type="EMBL" id="KAK7416567.1"/>
    </source>
</evidence>
<feature type="compositionally biased region" description="Polar residues" evidence="3">
    <location>
        <begin position="506"/>
        <end position="525"/>
    </location>
</feature>
<gene>
    <name evidence="5" type="ORF">QQZ08_011965</name>
</gene>
<feature type="region of interest" description="Disordered" evidence="3">
    <location>
        <begin position="306"/>
        <end position="364"/>
    </location>
</feature>
<feature type="region of interest" description="Disordered" evidence="3">
    <location>
        <begin position="732"/>
        <end position="752"/>
    </location>
</feature>
<feature type="compositionally biased region" description="Polar residues" evidence="3">
    <location>
        <begin position="157"/>
        <end position="172"/>
    </location>
</feature>
<dbReference type="Proteomes" id="UP001498421">
    <property type="component" value="Unassembled WGS sequence"/>
</dbReference>
<keyword evidence="6" id="KW-1185">Reference proteome</keyword>
<feature type="compositionally biased region" description="Basic and acidic residues" evidence="3">
    <location>
        <begin position="134"/>
        <end position="149"/>
    </location>
</feature>
<feature type="domain" description="Chromo" evidence="4">
    <location>
        <begin position="25"/>
        <end position="63"/>
    </location>
</feature>
<evidence type="ECO:0000256" key="3">
    <source>
        <dbReference type="SAM" id="MobiDB-lite"/>
    </source>
</evidence>
<evidence type="ECO:0000256" key="2">
    <source>
        <dbReference type="SAM" id="Coils"/>
    </source>
</evidence>
<feature type="region of interest" description="Disordered" evidence="3">
    <location>
        <begin position="1336"/>
        <end position="1407"/>
    </location>
</feature>
<accession>A0ABR1H6Q6</accession>
<comment type="caution">
    <text evidence="5">The sequence shown here is derived from an EMBL/GenBank/DDBJ whole genome shotgun (WGS) entry which is preliminary data.</text>
</comment>
<sequence>MPGRRRQRKSNKRSSKAAPQTEEWYTIRQILDERIVKGKVEYLVDWDDNINTGESYPPSWSEEVTEVAFQEWDDKKRAIPEDATPDQRTSSLAPADESEEDTQGPRPSNFRRQTKRGHESPVSQPGPVSSDCDEPSRKRPRVDPRHTPFEEVALPSIPSTETADLISQSPKSLHSEDFTRLAGQKIAIELPKPTDFDPTEYQSVINTQSSSQLVSELEDADSRAIIASQLSQRTIPDSQDLSAQTWPQLPGETPAALAHTPVSSLRSSRCCIPVSSLVVPDSQDHSFSCPGSGAVANQTQSLKQVSWNPPSQSVEEVGPESEAHLDIPSRQPGQPQSQPSGVQGLFVSESQTASHSAPEAPTSAIAQTSSLASIPHESVFLTQPLALFDLVDHPSSFLSSPAKQVLGDGDDSHSCHTKASETHNTLRSSPRESQAAQPVHRDFESFPDNAHSYDTGYPASQSEPRWKDRTSGSLPVHRSSQSQQAQQDLEYSAANSPRSSPSATPQSQTLPEESLTYLEQPSPQGHPSGPESPTRANSSQGGTIPNMAEPSSPKPSSSAIDELKNLFDFGKASLSTDVEEPDVQPQNEPQESPSVGFVATTLAPDVVIRSPEPVLSQSLFPVEPWKPEVMGSAAQEVPPPSISPASIMANPNPSAVESMRDIVNLTFGDSVDPVTRTLMVEGCDEVPQGTVSPAEISNLDLGGSTHTLMMPLSNRTVVSSVINDISGQSITMGQGSDEQAYAESSSPSQDEAIPSEHIVTLPFQAGRRPFYDETLLEYRLDAEQFGEFFSSEVYKEPDEALVQRIDELLGRLLNICDYPQDLIGTKLEDLPAKEQAKYSTDANPKFSFIFELLQAIEKETEILILARSPELLRLLFAQTEALGLESVCRSMEDHKSTYKDSTARVTLALSSEDHDPFKFDAIIGFDHTFNSSPVSRRLSSTSNGKSPLVLQLVTTHSIEHIGLHVPQGISTLERKNALLSGIVQARKLIDDPDRGYGDPHEVADVFSNYLNGFSDSISWEPQSIPDYVLDFYLSSQSRSQMLVETKLGEGNGLKRKLDPDDDFDDAKRMRVLPILEATVESNDPPLSDGLRELLASSKPKVPAAERLSKISLPLAVMEALAKKVFDYQRQAEANDLETSYKAIIDGLEKRVKEYERTTHKVSESHRKALQDRSNFEKATLKSDHALKAAAEAAQKEAEKKQARIEELEATVARLTSASEGSADESPLAKTERLFEESQKKVKLLEKRLENAQKEADYIRNIYQDVNSTAGALGSEIKGLRLQNEDLQKKAADNLLRIHQIQANITNKEQLDTIEGLKIQLREREIEVTHLREELNLRNGRPATRQASVGGSPRLSMNSPRPGRGFPGGSASRGTSPAPVLGYDNGAIPGVQFMGQQPGNGRYSHLRD</sequence>
<dbReference type="PROSITE" id="PS50013">
    <property type="entry name" value="CHROMO_2"/>
    <property type="match status" value="1"/>
</dbReference>
<dbReference type="Gene3D" id="2.40.50.40">
    <property type="match status" value="1"/>
</dbReference>
<keyword evidence="2" id="KW-0175">Coiled coil</keyword>
<feature type="compositionally biased region" description="Basic and acidic residues" evidence="3">
    <location>
        <begin position="410"/>
        <end position="421"/>
    </location>
</feature>
<dbReference type="InterPro" id="IPR038609">
    <property type="entry name" value="HDA1_su2/3_sf"/>
</dbReference>
<dbReference type="InterPro" id="IPR016197">
    <property type="entry name" value="Chromo-like_dom_sf"/>
</dbReference>
<feature type="compositionally biased region" description="Low complexity" evidence="3">
    <location>
        <begin position="1358"/>
        <end position="1373"/>
    </location>
</feature>
<feature type="compositionally biased region" description="Low complexity" evidence="3">
    <location>
        <begin position="328"/>
        <end position="344"/>
    </location>
</feature>
<evidence type="ECO:0000256" key="1">
    <source>
        <dbReference type="ARBA" id="ARBA00011353"/>
    </source>
</evidence>
<dbReference type="SUPFAM" id="SSF54160">
    <property type="entry name" value="Chromo domain-like"/>
    <property type="match status" value="1"/>
</dbReference>